<dbReference type="EC" id="1.1.1.100" evidence="2"/>
<dbReference type="PROSITE" id="PS00061">
    <property type="entry name" value="ADH_SHORT"/>
    <property type="match status" value="1"/>
</dbReference>
<dbReference type="InterPro" id="IPR020904">
    <property type="entry name" value="Sc_DH/Rdtase_CS"/>
</dbReference>
<accession>A0A031JR32</accession>
<sequence length="252" mass="25674">MANRLSNKIAVVTGSGKGIGRAIAERFASEGARVVVCDIDAAAAISVAEGITASGGVAAGLQVDVSDKRSVEALVAASLQKFGRVDIVCNNAGVLDDFTPLGDVSDELWQRVIGINLTGAFMISRAFLPGMLGQGGGTFVNLASMAGLVAQAGGLAYTVSKHGVIGLTKQVSADYGPAGIRANAICPGAIETDLSRSFLQNSPEVLAVVESVPAGRQGRPAEIADLALYLASDESSFVHGASMVIDGGWTIR</sequence>
<gene>
    <name evidence="2" type="ORF">BV97_04102</name>
</gene>
<dbReference type="RefSeq" id="WP_236727423.1">
    <property type="nucleotide sequence ID" value="NZ_JFYZ01000027.1"/>
</dbReference>
<evidence type="ECO:0000256" key="1">
    <source>
        <dbReference type="ARBA" id="ARBA00006484"/>
    </source>
</evidence>
<protein>
    <submittedName>
        <fullName evidence="2">3-oxoacyl-(Acyl-carrier-protein) reductase</fullName>
        <ecNumber evidence="2">1.1.1.100</ecNumber>
    </submittedName>
</protein>
<dbReference type="PRINTS" id="PR00080">
    <property type="entry name" value="SDRFAMILY"/>
</dbReference>
<dbReference type="AlphaFoldDB" id="A0A031JR32"/>
<dbReference type="GO" id="GO:0004316">
    <property type="term" value="F:3-oxoacyl-[acyl-carrier-protein] reductase (NADPH) activity"/>
    <property type="evidence" value="ECO:0007669"/>
    <property type="project" value="UniProtKB-EC"/>
</dbReference>
<keyword evidence="2" id="KW-0560">Oxidoreductase</keyword>
<organism evidence="2 3">
    <name type="scientific">Novosphingobium resinovorum</name>
    <dbReference type="NCBI Taxonomy" id="158500"/>
    <lineage>
        <taxon>Bacteria</taxon>
        <taxon>Pseudomonadati</taxon>
        <taxon>Pseudomonadota</taxon>
        <taxon>Alphaproteobacteria</taxon>
        <taxon>Sphingomonadales</taxon>
        <taxon>Sphingomonadaceae</taxon>
        <taxon>Novosphingobium</taxon>
    </lineage>
</organism>
<dbReference type="PATRIC" id="fig|158500.4.peg.4169"/>
<dbReference type="SUPFAM" id="SSF51735">
    <property type="entry name" value="NAD(P)-binding Rossmann-fold domains"/>
    <property type="match status" value="1"/>
</dbReference>
<dbReference type="PANTHER" id="PTHR42760">
    <property type="entry name" value="SHORT-CHAIN DEHYDROGENASES/REDUCTASES FAMILY MEMBER"/>
    <property type="match status" value="1"/>
</dbReference>
<dbReference type="Gene3D" id="3.40.50.720">
    <property type="entry name" value="NAD(P)-binding Rossmann-like Domain"/>
    <property type="match status" value="1"/>
</dbReference>
<evidence type="ECO:0000313" key="3">
    <source>
        <dbReference type="Proteomes" id="UP000024329"/>
    </source>
</evidence>
<dbReference type="InterPro" id="IPR036291">
    <property type="entry name" value="NAD(P)-bd_dom_sf"/>
</dbReference>
<proteinExistence type="inferred from homology"/>
<dbReference type="FunFam" id="3.40.50.720:FF:000084">
    <property type="entry name" value="Short-chain dehydrogenase reductase"/>
    <property type="match status" value="1"/>
</dbReference>
<dbReference type="NCBIfam" id="NF009466">
    <property type="entry name" value="PRK12826.1-2"/>
    <property type="match status" value="1"/>
</dbReference>
<dbReference type="InterPro" id="IPR002347">
    <property type="entry name" value="SDR_fam"/>
</dbReference>
<dbReference type="Pfam" id="PF13561">
    <property type="entry name" value="adh_short_C2"/>
    <property type="match status" value="1"/>
</dbReference>
<dbReference type="PRINTS" id="PR00081">
    <property type="entry name" value="GDHRDH"/>
</dbReference>
<dbReference type="CDD" id="cd05233">
    <property type="entry name" value="SDR_c"/>
    <property type="match status" value="1"/>
</dbReference>
<dbReference type="NCBIfam" id="NF005559">
    <property type="entry name" value="PRK07231.1"/>
    <property type="match status" value="1"/>
</dbReference>
<dbReference type="eggNOG" id="COG1028">
    <property type="taxonomic scope" value="Bacteria"/>
</dbReference>
<dbReference type="Proteomes" id="UP000024329">
    <property type="component" value="Unassembled WGS sequence"/>
</dbReference>
<evidence type="ECO:0000313" key="2">
    <source>
        <dbReference type="EMBL" id="EZP79339.1"/>
    </source>
</evidence>
<comment type="caution">
    <text evidence="2">The sequence shown here is derived from an EMBL/GenBank/DDBJ whole genome shotgun (WGS) entry which is preliminary data.</text>
</comment>
<name>A0A031JR32_9SPHN</name>
<dbReference type="EMBL" id="JFYZ01000027">
    <property type="protein sequence ID" value="EZP79339.1"/>
    <property type="molecule type" value="Genomic_DNA"/>
</dbReference>
<reference evidence="2 3" key="1">
    <citation type="submission" date="2014-03" db="EMBL/GenBank/DDBJ databases">
        <title>Whole genome sequence of Novosphingobium resinovorum KF1.</title>
        <authorList>
            <person name="Gan H.M."/>
            <person name="Gan H.Y."/>
            <person name="Chew T.H."/>
            <person name="Savka M.A."/>
        </authorList>
    </citation>
    <scope>NUCLEOTIDE SEQUENCE [LARGE SCALE GENOMIC DNA]</scope>
    <source>
        <strain evidence="2 3">KF1</strain>
    </source>
</reference>
<comment type="similarity">
    <text evidence="1">Belongs to the short-chain dehydrogenases/reductases (SDR) family.</text>
</comment>